<dbReference type="EMBL" id="BGPR01070531">
    <property type="protein sequence ID" value="GBO43961.1"/>
    <property type="molecule type" value="Genomic_DNA"/>
</dbReference>
<dbReference type="SUPFAM" id="SSF53098">
    <property type="entry name" value="Ribonuclease H-like"/>
    <property type="match status" value="1"/>
</dbReference>
<gene>
    <name evidence="3" type="ORF">AVEN_127508_1</name>
    <name evidence="4" type="ORF">AVEN_218443_1</name>
    <name evidence="2" type="ORF">AVEN_71922_1</name>
    <name evidence="1" type="ORF">AVEN_78914_1</name>
</gene>
<evidence type="ECO:0000313" key="1">
    <source>
        <dbReference type="EMBL" id="GBO43961.1"/>
    </source>
</evidence>
<protein>
    <recommendedName>
        <fullName evidence="6">RNase H type-1 domain-containing protein</fullName>
    </recommendedName>
</protein>
<evidence type="ECO:0000313" key="3">
    <source>
        <dbReference type="EMBL" id="GBO43990.1"/>
    </source>
</evidence>
<dbReference type="EMBL" id="BGPR01070572">
    <property type="protein sequence ID" value="GBO43992.1"/>
    <property type="molecule type" value="Genomic_DNA"/>
</dbReference>
<organism evidence="1 5">
    <name type="scientific">Araneus ventricosus</name>
    <name type="common">Orbweaver spider</name>
    <name type="synonym">Epeira ventricosa</name>
    <dbReference type="NCBI Taxonomy" id="182803"/>
    <lineage>
        <taxon>Eukaryota</taxon>
        <taxon>Metazoa</taxon>
        <taxon>Ecdysozoa</taxon>
        <taxon>Arthropoda</taxon>
        <taxon>Chelicerata</taxon>
        <taxon>Arachnida</taxon>
        <taxon>Araneae</taxon>
        <taxon>Araneomorphae</taxon>
        <taxon>Entelegynae</taxon>
        <taxon>Araneoidea</taxon>
        <taxon>Araneidae</taxon>
        <taxon>Araneus</taxon>
    </lineage>
</organism>
<comment type="caution">
    <text evidence="1">The sequence shown here is derived from an EMBL/GenBank/DDBJ whole genome shotgun (WGS) entry which is preliminary data.</text>
</comment>
<dbReference type="GO" id="GO:0003676">
    <property type="term" value="F:nucleic acid binding"/>
    <property type="evidence" value="ECO:0007669"/>
    <property type="project" value="InterPro"/>
</dbReference>
<evidence type="ECO:0000313" key="2">
    <source>
        <dbReference type="EMBL" id="GBO43988.1"/>
    </source>
</evidence>
<proteinExistence type="predicted"/>
<sequence>MFLPNSFLVPNDFKGPSIHPDNFNIEKQIFTDPAYSVPGIQNSSFTDGSKTNDGTGSAFVYFGYNLQVVKEWKTKLSLNNSIFKAELLAISEAIGFLSSASESRTFWTDSFSCLQSTSNPFTIHQLAGITYIIAQICLSVTL</sequence>
<keyword evidence="5" id="KW-1185">Reference proteome</keyword>
<evidence type="ECO:0000313" key="5">
    <source>
        <dbReference type="Proteomes" id="UP000499080"/>
    </source>
</evidence>
<dbReference type="EMBL" id="BGPR01070570">
    <property type="protein sequence ID" value="GBO43990.1"/>
    <property type="molecule type" value="Genomic_DNA"/>
</dbReference>
<accession>A0A4Y2X321</accession>
<dbReference type="InterPro" id="IPR036397">
    <property type="entry name" value="RNaseH_sf"/>
</dbReference>
<dbReference type="Gene3D" id="3.30.420.10">
    <property type="entry name" value="Ribonuclease H-like superfamily/Ribonuclease H"/>
    <property type="match status" value="1"/>
</dbReference>
<dbReference type="EMBL" id="BGPR01070568">
    <property type="protein sequence ID" value="GBO43988.1"/>
    <property type="molecule type" value="Genomic_DNA"/>
</dbReference>
<dbReference type="InterPro" id="IPR012337">
    <property type="entry name" value="RNaseH-like_sf"/>
</dbReference>
<reference evidence="1 5" key="1">
    <citation type="journal article" date="2019" name="Sci. Rep.">
        <title>Orb-weaving spider Araneus ventricosus genome elucidates the spidroin gene catalogue.</title>
        <authorList>
            <person name="Kono N."/>
            <person name="Nakamura H."/>
            <person name="Ohtoshi R."/>
            <person name="Moran D.A.P."/>
            <person name="Shinohara A."/>
            <person name="Yoshida Y."/>
            <person name="Fujiwara M."/>
            <person name="Mori M."/>
            <person name="Tomita M."/>
            <person name="Arakawa K."/>
        </authorList>
    </citation>
    <scope>NUCLEOTIDE SEQUENCE [LARGE SCALE GENOMIC DNA]</scope>
</reference>
<dbReference type="Proteomes" id="UP000499080">
    <property type="component" value="Unassembled WGS sequence"/>
</dbReference>
<evidence type="ECO:0000313" key="4">
    <source>
        <dbReference type="EMBL" id="GBO43992.1"/>
    </source>
</evidence>
<dbReference type="AlphaFoldDB" id="A0A4Y2X321"/>
<name>A0A4Y2X321_ARAVE</name>
<evidence type="ECO:0008006" key="6">
    <source>
        <dbReference type="Google" id="ProtNLM"/>
    </source>
</evidence>